<feature type="transmembrane region" description="Helical" evidence="1">
    <location>
        <begin position="28"/>
        <end position="52"/>
    </location>
</feature>
<proteinExistence type="predicted"/>
<evidence type="ECO:0000256" key="1">
    <source>
        <dbReference type="SAM" id="Phobius"/>
    </source>
</evidence>
<evidence type="ECO:0000313" key="4">
    <source>
        <dbReference type="Proteomes" id="UP000663850"/>
    </source>
</evidence>
<keyword evidence="2" id="KW-0732">Signal</keyword>
<name>A0A8H3C0V4_9AGAM</name>
<dbReference type="Proteomes" id="UP000663850">
    <property type="component" value="Unassembled WGS sequence"/>
</dbReference>
<keyword evidence="1" id="KW-0812">Transmembrane</keyword>
<reference evidence="3" key="1">
    <citation type="submission" date="2021-01" db="EMBL/GenBank/DDBJ databases">
        <authorList>
            <person name="Kaushik A."/>
        </authorList>
    </citation>
    <scope>NUCLEOTIDE SEQUENCE</scope>
    <source>
        <strain evidence="3">Type strain: AG8-Rh-89/</strain>
    </source>
</reference>
<organism evidence="3 4">
    <name type="scientific">Rhizoctonia solani</name>
    <dbReference type="NCBI Taxonomy" id="456999"/>
    <lineage>
        <taxon>Eukaryota</taxon>
        <taxon>Fungi</taxon>
        <taxon>Dikarya</taxon>
        <taxon>Basidiomycota</taxon>
        <taxon>Agaricomycotina</taxon>
        <taxon>Agaricomycetes</taxon>
        <taxon>Cantharellales</taxon>
        <taxon>Ceratobasidiaceae</taxon>
        <taxon>Rhizoctonia</taxon>
    </lineage>
</organism>
<dbReference type="EMBL" id="CAJMWZ010003199">
    <property type="protein sequence ID" value="CAE6471272.1"/>
    <property type="molecule type" value="Genomic_DNA"/>
</dbReference>
<evidence type="ECO:0000256" key="2">
    <source>
        <dbReference type="SAM" id="SignalP"/>
    </source>
</evidence>
<gene>
    <name evidence="3" type="ORF">RDB_LOCUS62666</name>
</gene>
<dbReference type="AlphaFoldDB" id="A0A8H3C0V4"/>
<comment type="caution">
    <text evidence="3">The sequence shown here is derived from an EMBL/GenBank/DDBJ whole genome shotgun (WGS) entry which is preliminary data.</text>
</comment>
<keyword evidence="1" id="KW-0472">Membrane</keyword>
<sequence>MSAHLALLILCAATCVQAASSVDTKAKIILACLLGGVPAVSLVMLAVFCIWIKQRKRRTQKDALANGIELGPDGWPAKTTAHTVVLPKGVGALPGNASTASGIVGDRIDGHGFVPPPAYEAGDGKKGTAPSW</sequence>
<feature type="chain" id="PRO_5034729909" evidence="2">
    <location>
        <begin position="19"/>
        <end position="132"/>
    </location>
</feature>
<evidence type="ECO:0000313" key="3">
    <source>
        <dbReference type="EMBL" id="CAE6471272.1"/>
    </source>
</evidence>
<protein>
    <submittedName>
        <fullName evidence="3">Uncharacterized protein</fullName>
    </submittedName>
</protein>
<keyword evidence="1" id="KW-1133">Transmembrane helix</keyword>
<feature type="signal peptide" evidence="2">
    <location>
        <begin position="1"/>
        <end position="18"/>
    </location>
</feature>
<accession>A0A8H3C0V4</accession>